<evidence type="ECO:0000256" key="4">
    <source>
        <dbReference type="PIRSR" id="PIRSR610905-2"/>
    </source>
</evidence>
<feature type="binding site" evidence="4">
    <location>
        <position position="258"/>
    </location>
    <ligand>
        <name>substrate</name>
    </ligand>
</feature>
<dbReference type="PANTHER" id="PTHR36845:SF1">
    <property type="entry name" value="HYDROLASE, PUTATIVE (AFU_ORTHOLOGUE AFUA_7G05090)-RELATED"/>
    <property type="match status" value="1"/>
</dbReference>
<dbReference type="InterPro" id="IPR012341">
    <property type="entry name" value="6hp_glycosidase-like_sf"/>
</dbReference>
<evidence type="ECO:0000313" key="7">
    <source>
        <dbReference type="Proteomes" id="UP000638732"/>
    </source>
</evidence>
<dbReference type="InterPro" id="IPR052369">
    <property type="entry name" value="UG_Glycosaminoglycan_Hydrolase"/>
</dbReference>
<sequence length="403" mass="45535">MSIKRKLQAGIIILCSIATVNCVQAQNTFKANSSVLKTIDQNFKDADVQYRLMKEKLQPGRFPKTFNPKTNMPETSDSGWWCSGFYPGTLLNIYQETKDDSLLTEAKRMLGLLNNEQYNKNTHDLGFMMYCSFGTAQKVAPDAKYKQILINSAKSLSTRFNPKVGCIKSWDSKKPEFIVIIDNMMNLELLFWATRVTGDSSYYKIAVTHANTTMKNHFRPDYSSYHVVTYDPQTGAVLQKKTAQGYADGSAWARGQAWGLYGYTLMYCETHDRKYLEQAEHIAHFILHNPNLPNDKVPYWDYNAPNIPDALRDASAGAVTASALLELCRYADAKHGKVYFKTAQTLIKSLSTAPYKAANGTNGGFLLQHSVGHFPAGTEVDQPLTYADYYFVEAMMRYKEFAK</sequence>
<evidence type="ECO:0000256" key="5">
    <source>
        <dbReference type="SAM" id="SignalP"/>
    </source>
</evidence>
<dbReference type="InterPro" id="IPR010905">
    <property type="entry name" value="Glyco_hydro_88"/>
</dbReference>
<dbReference type="Pfam" id="PF07470">
    <property type="entry name" value="Glyco_hydro_88"/>
    <property type="match status" value="1"/>
</dbReference>
<feature type="chain" id="PRO_5037362195" evidence="5">
    <location>
        <begin position="26"/>
        <end position="403"/>
    </location>
</feature>
<keyword evidence="7" id="KW-1185">Reference proteome</keyword>
<dbReference type="GO" id="GO:0000272">
    <property type="term" value="P:polysaccharide catabolic process"/>
    <property type="evidence" value="ECO:0007669"/>
    <property type="project" value="TreeGrafter"/>
</dbReference>
<feature type="signal peptide" evidence="5">
    <location>
        <begin position="1"/>
        <end position="25"/>
    </location>
</feature>
<organism evidence="6 7">
    <name type="scientific">Mucilaginibacter agri</name>
    <dbReference type="NCBI Taxonomy" id="2695265"/>
    <lineage>
        <taxon>Bacteria</taxon>
        <taxon>Pseudomonadati</taxon>
        <taxon>Bacteroidota</taxon>
        <taxon>Sphingobacteriia</taxon>
        <taxon>Sphingobacteriales</taxon>
        <taxon>Sphingobacteriaceae</taxon>
        <taxon>Mucilaginibacter</taxon>
    </lineage>
</organism>
<feature type="active site" description="Proton donor" evidence="3">
    <location>
        <position position="182"/>
    </location>
</feature>
<feature type="active site" description="Nucleophile" evidence="3">
    <location>
        <position position="124"/>
    </location>
</feature>
<dbReference type="EMBL" id="WWEO01000039">
    <property type="protein sequence ID" value="NCD68681.1"/>
    <property type="molecule type" value="Genomic_DNA"/>
</dbReference>
<evidence type="ECO:0000256" key="2">
    <source>
        <dbReference type="ARBA" id="ARBA00038358"/>
    </source>
</evidence>
<accession>A0A966DSU0</accession>
<feature type="binding site" evidence="4">
    <location>
        <position position="242"/>
    </location>
    <ligand>
        <name>substrate</name>
    </ligand>
</feature>
<dbReference type="AlphaFoldDB" id="A0A966DSU0"/>
<keyword evidence="1 6" id="KW-0378">Hydrolase</keyword>
<keyword evidence="5" id="KW-0732">Signal</keyword>
<dbReference type="Gene3D" id="1.50.10.10">
    <property type="match status" value="1"/>
</dbReference>
<evidence type="ECO:0000256" key="1">
    <source>
        <dbReference type="ARBA" id="ARBA00022801"/>
    </source>
</evidence>
<dbReference type="GO" id="GO:0052757">
    <property type="term" value="F:chondroitin hydrolase activity"/>
    <property type="evidence" value="ECO:0007669"/>
    <property type="project" value="TreeGrafter"/>
</dbReference>
<dbReference type="RefSeq" id="WP_166584704.1">
    <property type="nucleotide sequence ID" value="NZ_WWEO01000039.1"/>
</dbReference>
<reference evidence="6" key="2">
    <citation type="submission" date="2020-10" db="EMBL/GenBank/DDBJ databases">
        <title>Mucilaginibacter sp. nov., isolated from soil.</title>
        <authorList>
            <person name="Jeon C.O."/>
        </authorList>
    </citation>
    <scope>NUCLEOTIDE SEQUENCE</scope>
    <source>
        <strain evidence="6">R11</strain>
    </source>
</reference>
<dbReference type="Proteomes" id="UP000638732">
    <property type="component" value="Unassembled WGS sequence"/>
</dbReference>
<evidence type="ECO:0000256" key="3">
    <source>
        <dbReference type="PIRSR" id="PIRSR610905-1"/>
    </source>
</evidence>
<dbReference type="InterPro" id="IPR008928">
    <property type="entry name" value="6-hairpin_glycosidase_sf"/>
</dbReference>
<gene>
    <name evidence="6" type="ORF">GSY63_04865</name>
</gene>
<dbReference type="SUPFAM" id="SSF48208">
    <property type="entry name" value="Six-hairpin glycosidases"/>
    <property type="match status" value="1"/>
</dbReference>
<reference evidence="6" key="1">
    <citation type="submission" date="2020-01" db="EMBL/GenBank/DDBJ databases">
        <authorList>
            <person name="Seo Y.L."/>
        </authorList>
    </citation>
    <scope>NUCLEOTIDE SEQUENCE</scope>
    <source>
        <strain evidence="6">R11</strain>
    </source>
</reference>
<comment type="caution">
    <text evidence="6">The sequence shown here is derived from an EMBL/GenBank/DDBJ whole genome shotgun (WGS) entry which is preliminary data.</text>
</comment>
<comment type="similarity">
    <text evidence="2">Belongs to the glycosyl hydrolase 88 family.</text>
</comment>
<dbReference type="PANTHER" id="PTHR36845">
    <property type="entry name" value="HYDROLASE, PUTATIVE (AFU_ORTHOLOGUE AFUA_7G05090)-RELATED"/>
    <property type="match status" value="1"/>
</dbReference>
<evidence type="ECO:0000313" key="6">
    <source>
        <dbReference type="EMBL" id="NCD68681.1"/>
    </source>
</evidence>
<feature type="binding site" evidence="4">
    <location>
        <position position="124"/>
    </location>
    <ligand>
        <name>substrate</name>
    </ligand>
</feature>
<protein>
    <submittedName>
        <fullName evidence="6">Glucuronyl hydrolase</fullName>
    </submittedName>
</protein>
<feature type="binding site" evidence="4">
    <location>
        <position position="254"/>
    </location>
    <ligand>
        <name>substrate</name>
    </ligand>
</feature>
<proteinExistence type="inferred from homology"/>
<name>A0A966DSU0_9SPHI</name>
<feature type="binding site" evidence="4">
    <location>
        <position position="182"/>
    </location>
    <ligand>
        <name>substrate</name>
    </ligand>
</feature>